<evidence type="ECO:0000259" key="2">
    <source>
        <dbReference type="Pfam" id="PF20789"/>
    </source>
</evidence>
<dbReference type="Gene3D" id="2.40.160.210">
    <property type="entry name" value="Acyl-CoA thioesterase, double hotdog domain"/>
    <property type="match status" value="1"/>
</dbReference>
<dbReference type="Pfam" id="PF20789">
    <property type="entry name" value="4HBT_3C"/>
    <property type="match status" value="1"/>
</dbReference>
<evidence type="ECO:0000313" key="4">
    <source>
        <dbReference type="Proteomes" id="UP001611415"/>
    </source>
</evidence>
<dbReference type="InterPro" id="IPR049449">
    <property type="entry name" value="TesB_ACOT8-like_N"/>
</dbReference>
<evidence type="ECO:0000259" key="1">
    <source>
        <dbReference type="Pfam" id="PF13622"/>
    </source>
</evidence>
<feature type="domain" description="Acyl-CoA thioesterase-like C-terminal" evidence="2">
    <location>
        <begin position="154"/>
        <end position="244"/>
    </location>
</feature>
<organism evidence="3 4">
    <name type="scientific">Nocardia xishanensis</name>
    <dbReference type="NCBI Taxonomy" id="238964"/>
    <lineage>
        <taxon>Bacteria</taxon>
        <taxon>Bacillati</taxon>
        <taxon>Actinomycetota</taxon>
        <taxon>Actinomycetes</taxon>
        <taxon>Mycobacteriales</taxon>
        <taxon>Nocardiaceae</taxon>
        <taxon>Nocardia</taxon>
    </lineage>
</organism>
<evidence type="ECO:0000313" key="3">
    <source>
        <dbReference type="EMBL" id="MFI2476428.1"/>
    </source>
</evidence>
<dbReference type="InterPro" id="IPR029069">
    <property type="entry name" value="HotDog_dom_sf"/>
</dbReference>
<accession>A0ABW7X5X3</accession>
<name>A0ABW7X5X3_9NOCA</name>
<keyword evidence="4" id="KW-1185">Reference proteome</keyword>
<feature type="domain" description="Acyl-CoA thioesterase-like N-terminal HotDog" evidence="1">
    <location>
        <begin position="19"/>
        <end position="99"/>
    </location>
</feature>
<gene>
    <name evidence="3" type="ORF">ACH49W_23860</name>
</gene>
<dbReference type="SUPFAM" id="SSF54637">
    <property type="entry name" value="Thioesterase/thiol ester dehydrase-isomerase"/>
    <property type="match status" value="1"/>
</dbReference>
<proteinExistence type="predicted"/>
<sequence length="270" mass="28636">MSFFVRQGDQLVAEKLAVSPWAPGKLSGTAVCGLLARELEAYCPDGFVPARLTVDLSQPVANAAFDMRSNVVRRGSRIAVVDATMVQDGRERVRASALFLITGDEPPGQVWSSAEDLPMPPDGCVSPEGSPPLFKSGEREWTSDFAVNQNAARKFSWHGLPPLVAGEPLTPFQRAAILGDATNHVCHWGSEGAGYINADVTVTLSRLPIGYELGLRADNTIAADGISIGSATLYDRSGAVGTCMVTALSNARRQIDFATTAATALTSESR</sequence>
<dbReference type="InterPro" id="IPR049450">
    <property type="entry name" value="ACOT8-like_C"/>
</dbReference>
<dbReference type="InterPro" id="IPR042171">
    <property type="entry name" value="Acyl-CoA_hotdog"/>
</dbReference>
<comment type="caution">
    <text evidence="3">The sequence shown here is derived from an EMBL/GenBank/DDBJ whole genome shotgun (WGS) entry which is preliminary data.</text>
</comment>
<dbReference type="EMBL" id="JBIRYO010000016">
    <property type="protein sequence ID" value="MFI2476428.1"/>
    <property type="molecule type" value="Genomic_DNA"/>
</dbReference>
<reference evidence="3 4" key="1">
    <citation type="submission" date="2024-10" db="EMBL/GenBank/DDBJ databases">
        <title>The Natural Products Discovery Center: Release of the First 8490 Sequenced Strains for Exploring Actinobacteria Biosynthetic Diversity.</title>
        <authorList>
            <person name="Kalkreuter E."/>
            <person name="Kautsar S.A."/>
            <person name="Yang D."/>
            <person name="Bader C.D."/>
            <person name="Teijaro C.N."/>
            <person name="Fluegel L."/>
            <person name="Davis C.M."/>
            <person name="Simpson J.R."/>
            <person name="Lauterbach L."/>
            <person name="Steele A.D."/>
            <person name="Gui C."/>
            <person name="Meng S."/>
            <person name="Li G."/>
            <person name="Viehrig K."/>
            <person name="Ye F."/>
            <person name="Su P."/>
            <person name="Kiefer A.F."/>
            <person name="Nichols A."/>
            <person name="Cepeda A.J."/>
            <person name="Yan W."/>
            <person name="Fan B."/>
            <person name="Jiang Y."/>
            <person name="Adhikari A."/>
            <person name="Zheng C.-J."/>
            <person name="Schuster L."/>
            <person name="Cowan T.M."/>
            <person name="Smanski M.J."/>
            <person name="Chevrette M.G."/>
            <person name="De Carvalho L.P.S."/>
            <person name="Shen B."/>
        </authorList>
    </citation>
    <scope>NUCLEOTIDE SEQUENCE [LARGE SCALE GENOMIC DNA]</scope>
    <source>
        <strain evidence="3 4">NPDC019275</strain>
    </source>
</reference>
<protein>
    <submittedName>
        <fullName evidence="3">Thioesterase family protein</fullName>
    </submittedName>
</protein>
<dbReference type="RefSeq" id="WP_397093732.1">
    <property type="nucleotide sequence ID" value="NZ_JBIRYO010000016.1"/>
</dbReference>
<dbReference type="Proteomes" id="UP001611415">
    <property type="component" value="Unassembled WGS sequence"/>
</dbReference>
<dbReference type="Pfam" id="PF13622">
    <property type="entry name" value="4HBT_3"/>
    <property type="match status" value="1"/>
</dbReference>